<feature type="transmembrane region" description="Helical" evidence="3">
    <location>
        <begin position="1220"/>
        <end position="1239"/>
    </location>
</feature>
<dbReference type="InterPro" id="IPR005312">
    <property type="entry name" value="DUF1759"/>
</dbReference>
<dbReference type="Pfam" id="PF05585">
    <property type="entry name" value="DUF1758"/>
    <property type="match status" value="1"/>
</dbReference>
<dbReference type="InterPro" id="IPR036719">
    <property type="entry name" value="Neuro-gated_channel_TM_sf"/>
</dbReference>
<reference evidence="6 7" key="1">
    <citation type="submission" date="2023-08" db="EMBL/GenBank/DDBJ databases">
        <title>A Necator americanus chromosomal reference genome.</title>
        <authorList>
            <person name="Ilik V."/>
            <person name="Petrzelkova K.J."/>
            <person name="Pardy F."/>
            <person name="Fuh T."/>
            <person name="Niatou-Singa F.S."/>
            <person name="Gouil Q."/>
            <person name="Baker L."/>
            <person name="Ritchie M.E."/>
            <person name="Jex A.R."/>
            <person name="Gazzola D."/>
            <person name="Li H."/>
            <person name="Toshio Fujiwara R."/>
            <person name="Zhan B."/>
            <person name="Aroian R.V."/>
            <person name="Pafco B."/>
            <person name="Schwarz E.M."/>
        </authorList>
    </citation>
    <scope>NUCLEOTIDE SEQUENCE [LARGE SCALE GENOMIC DNA]</scope>
    <source>
        <strain evidence="6 7">Aroian</strain>
        <tissue evidence="6">Whole animal</tissue>
    </source>
</reference>
<name>A0ABR1DPM6_NECAM</name>
<feature type="region of interest" description="Disordered" evidence="2">
    <location>
        <begin position="688"/>
        <end position="729"/>
    </location>
</feature>
<accession>A0ABR1DPM6</accession>
<feature type="compositionally biased region" description="Low complexity" evidence="2">
    <location>
        <begin position="714"/>
        <end position="723"/>
    </location>
</feature>
<dbReference type="InterPro" id="IPR036734">
    <property type="entry name" value="Neur_chan_lig-bd_sf"/>
</dbReference>
<sequence>MLFAVLYLIHYLIMQIECKKGFRSMGQSKKYGGAEEVSTEPSVLGLLHYILDALIPSPSRSSPYNVSDAFRYVRSVEREWGIRDPSVSHEHRLLQIQLKANASTCLVDFGQHLVSLTDARCYQNDVISKAQMVCLPAINLHSHVVPLQLSLWALEATILDVVIAENERTAPPKNRSRIARKHLAQTLILCEEDLKENVPGFVSTAVNDDLLDYAELQDTHHESLFTKLRKLEDLNKEWTTLMTKDPNEVIIFHDFISKYGDYRDGIQKAIKALQQIDSSETFIQEELEKRGIAHTFNAYSTPHSQDNSNVSHERSKMLRQSASAYPYHEELQPPPTSTYPPLFPSTAHPHTIAPNTSNQTFSSTIYSLPPSSSTHPNATHPTIQQETLNLNYFDASLLTRLDLPSFTGNLLEFPEFWARYHALIHSKSTLSGVTKFSLLKSCVKGRALQTIDCLQVTDDNYAIAIDILPATYDNPSTRPRHLIYTQLSSLPQCDPDSKQLQDLYLRMLRLVRQHTAMFTPYSPEFALGALLYNKPRFVRARIYDMTDGQKNLTPSELIRLLEQIVRKESTLRQMDLSTTPHHTSYHISEKVRRQLRPIHIQQQDNQNRGTTPQHRRIVRCPFCNRTSHNAIQCRIVQTAEKRRKFAKTSRMCLKCLQQGHRAISCSRPPCHKCEFHYHPALCFKIAPTTDNSSASRRPHKPTSPQNTRQHNEPSSSYTVTVTSNNDNHDDIHQGNSILLMCTKVTLMNPEDNSKRLEIVVFLDNGSSHAYITTDIATQLELRKVESEDITVHTFGTCDPTTIPSQLHTLQLQLEDNTPYTISAQSLPILTQALKTPAIAQDEITITAQDVDIPTTSSTPGILIGMDHFWNLVLSPSFYSIVLPNEYHLLNTRLGKVISGKKLTTRTINSAINEIADHPMSKTHLDEMVERFWKCESLETGDEVTRSADITCLDFFNNTTRYDETEQRYYTRLPFKLEQESVPDNFDHSFTCLRSNWKTVSKKPEYLDKYNDIIQDQLRRGIVGKPPSIQPSEPGTPSLTMLVGMNVEYISNFDFAKQTFDIIVEVEQSLATLDSREVRETMQVEKTANLFHDIRFDAIDSRIIGYDDHAVQLPNITGMRRREMLTIPCQFSHYFPFDSHTCLVKMISRRYPSDKLLLKWRAPQHITTAPLNVPYFILNKMTQITCMHNSGVPSALTSSSTYVSHSCLAVRFEFSRPLCIAMYRFYVPTSLVLFLTWLSFYVTRSDLVSRILLVSISISLQIFLGCFFIYFSALHITVTTPADVWCTLLAFQSAVVVIFLFMSMTIEFRVRKYHDLSIGSKDVRDESRSRHERQAMRSVMYRKESDNPDKSACSTSTVVESRFRRFRDKFSLYAARMDIVARVACPLIYVVLTSLYFLLYLLSPYE</sequence>
<dbReference type="SUPFAM" id="SSF63712">
    <property type="entry name" value="Nicotinic receptor ligand binding domain-like"/>
    <property type="match status" value="1"/>
</dbReference>
<dbReference type="EMBL" id="JAVFWL010000004">
    <property type="protein sequence ID" value="KAK6751421.1"/>
    <property type="molecule type" value="Genomic_DNA"/>
</dbReference>
<evidence type="ECO:0000256" key="4">
    <source>
        <dbReference type="SAM" id="SignalP"/>
    </source>
</evidence>
<evidence type="ECO:0000313" key="7">
    <source>
        <dbReference type="Proteomes" id="UP001303046"/>
    </source>
</evidence>
<keyword evidence="3" id="KW-0812">Transmembrane</keyword>
<keyword evidence="4" id="KW-0732">Signal</keyword>
<comment type="subcellular location">
    <subcellularLocation>
        <location evidence="1">Membrane</location>
        <topology evidence="1">Multi-pass membrane protein</topology>
    </subcellularLocation>
</comment>
<dbReference type="Proteomes" id="UP001303046">
    <property type="component" value="Unassembled WGS sequence"/>
</dbReference>
<feature type="signal peptide" evidence="4">
    <location>
        <begin position="1"/>
        <end position="18"/>
    </location>
</feature>
<dbReference type="PANTHER" id="PTHR47331">
    <property type="entry name" value="PHD-TYPE DOMAIN-CONTAINING PROTEIN"/>
    <property type="match status" value="1"/>
</dbReference>
<dbReference type="InterPro" id="IPR038050">
    <property type="entry name" value="Neuro_actylchol_rec"/>
</dbReference>
<proteinExistence type="predicted"/>
<keyword evidence="7" id="KW-1185">Reference proteome</keyword>
<comment type="caution">
    <text evidence="6">The sequence shown here is derived from an EMBL/GenBank/DDBJ whole genome shotgun (WGS) entry which is preliminary data.</text>
</comment>
<dbReference type="Gene3D" id="1.20.58.390">
    <property type="entry name" value="Neurotransmitter-gated ion-channel transmembrane domain"/>
    <property type="match status" value="1"/>
</dbReference>
<protein>
    <recommendedName>
        <fullName evidence="5">DUF1758 domain-containing protein</fullName>
    </recommendedName>
</protein>
<dbReference type="InterPro" id="IPR008737">
    <property type="entry name" value="DUF1758"/>
</dbReference>
<evidence type="ECO:0000256" key="1">
    <source>
        <dbReference type="ARBA" id="ARBA00004141"/>
    </source>
</evidence>
<evidence type="ECO:0000256" key="3">
    <source>
        <dbReference type="SAM" id="Phobius"/>
    </source>
</evidence>
<dbReference type="Pfam" id="PF03564">
    <property type="entry name" value="DUF1759"/>
    <property type="match status" value="1"/>
</dbReference>
<evidence type="ECO:0000256" key="2">
    <source>
        <dbReference type="SAM" id="MobiDB-lite"/>
    </source>
</evidence>
<feature type="transmembrane region" description="Helical" evidence="3">
    <location>
        <begin position="1378"/>
        <end position="1401"/>
    </location>
</feature>
<dbReference type="SUPFAM" id="SSF90112">
    <property type="entry name" value="Neurotransmitter-gated ion-channel transmembrane pore"/>
    <property type="match status" value="1"/>
</dbReference>
<feature type="chain" id="PRO_5046147017" description="DUF1758 domain-containing protein" evidence="4">
    <location>
        <begin position="19"/>
        <end position="1405"/>
    </location>
</feature>
<gene>
    <name evidence="6" type="primary">Necator_chrIV.g16345</name>
    <name evidence="6" type="ORF">RB195_003049</name>
</gene>
<dbReference type="Gene3D" id="2.70.170.10">
    <property type="entry name" value="Neurotransmitter-gated ion-channel ligand-binding domain"/>
    <property type="match status" value="1"/>
</dbReference>
<organism evidence="6 7">
    <name type="scientific">Necator americanus</name>
    <name type="common">Human hookworm</name>
    <dbReference type="NCBI Taxonomy" id="51031"/>
    <lineage>
        <taxon>Eukaryota</taxon>
        <taxon>Metazoa</taxon>
        <taxon>Ecdysozoa</taxon>
        <taxon>Nematoda</taxon>
        <taxon>Chromadorea</taxon>
        <taxon>Rhabditida</taxon>
        <taxon>Rhabditina</taxon>
        <taxon>Rhabditomorpha</taxon>
        <taxon>Strongyloidea</taxon>
        <taxon>Ancylostomatidae</taxon>
        <taxon>Bunostominae</taxon>
        <taxon>Necator</taxon>
    </lineage>
</organism>
<dbReference type="PANTHER" id="PTHR47331:SF5">
    <property type="entry name" value="RIBONUCLEASE H"/>
    <property type="match status" value="1"/>
</dbReference>
<keyword evidence="3" id="KW-0472">Membrane</keyword>
<evidence type="ECO:0000259" key="5">
    <source>
        <dbReference type="Pfam" id="PF05585"/>
    </source>
</evidence>
<feature type="transmembrane region" description="Helical" evidence="3">
    <location>
        <begin position="1281"/>
        <end position="1301"/>
    </location>
</feature>
<keyword evidence="3" id="KW-1133">Transmembrane helix</keyword>
<feature type="domain" description="DUF1758" evidence="5">
    <location>
        <begin position="745"/>
        <end position="902"/>
    </location>
</feature>
<feature type="transmembrane region" description="Helical" evidence="3">
    <location>
        <begin position="1251"/>
        <end position="1275"/>
    </location>
</feature>
<evidence type="ECO:0000313" key="6">
    <source>
        <dbReference type="EMBL" id="KAK6751421.1"/>
    </source>
</evidence>